<sequence>MDIIDYLPQKMRTEAEAYMPCGLEEIRVRAGKPVQYRFAGGNTTGVNILQSDIEEMINYLSGYSIHAIAPQLAAGYFTVEGGHRVGIAGQMGCDGERVTAVSEIASLNIRIAHQIKGVAMPLMPYIRDENSIYNTLVVSRPGEGKTTFLRDCIRILSDGCDGKNALKVSVVDERSEIAACYLGVAQNDIGNSSDVLDNCPKSLGMRMLLRSMSPDVIAVDELGGESDIEALNQLVSCGIRILGSVHGTNADDLRRKMLPHAIERFVFIDHDKKGVRRYSIYDEAHRLLYSTVCGIGADK</sequence>
<dbReference type="Pfam" id="PF19568">
    <property type="entry name" value="Spore_III_AA"/>
    <property type="match status" value="1"/>
</dbReference>
<evidence type="ECO:0000259" key="3">
    <source>
        <dbReference type="Pfam" id="PF19568"/>
    </source>
</evidence>
<dbReference type="Gene3D" id="3.40.50.300">
    <property type="entry name" value="P-loop containing nucleotide triphosphate hydrolases"/>
    <property type="match status" value="1"/>
</dbReference>
<dbReference type="EMBL" id="QSTI01000009">
    <property type="protein sequence ID" value="RGM49701.1"/>
    <property type="molecule type" value="Genomic_DNA"/>
</dbReference>
<keyword evidence="1" id="KW-0547">Nucleotide-binding</keyword>
<proteinExistence type="predicted"/>
<keyword evidence="2" id="KW-0067">ATP-binding</keyword>
<dbReference type="PANTHER" id="PTHR20953:SF3">
    <property type="entry name" value="P-LOOP CONTAINING NUCLEOSIDE TRIPHOSPHATE HYDROLASES SUPERFAMILY PROTEIN"/>
    <property type="match status" value="1"/>
</dbReference>
<gene>
    <name evidence="4" type="ORF">DXC13_07650</name>
</gene>
<dbReference type="RefSeq" id="WP_117714929.1">
    <property type="nucleotide sequence ID" value="NZ_QSTI01000009.1"/>
</dbReference>
<evidence type="ECO:0000313" key="5">
    <source>
        <dbReference type="Proteomes" id="UP000260717"/>
    </source>
</evidence>
<dbReference type="InterPro" id="IPR045735">
    <property type="entry name" value="Spore_III_AA_AAA+_ATPase"/>
</dbReference>
<dbReference type="InterPro" id="IPR027417">
    <property type="entry name" value="P-loop_NTPase"/>
</dbReference>
<evidence type="ECO:0000256" key="1">
    <source>
        <dbReference type="ARBA" id="ARBA00022741"/>
    </source>
</evidence>
<protein>
    <submittedName>
        <fullName evidence="4">Stage III sporulation protein AA</fullName>
    </submittedName>
</protein>
<dbReference type="Proteomes" id="UP000260717">
    <property type="component" value="Unassembled WGS sequence"/>
</dbReference>
<dbReference type="AlphaFoldDB" id="A0A3E4X5D7"/>
<reference evidence="4 5" key="1">
    <citation type="submission" date="2018-08" db="EMBL/GenBank/DDBJ databases">
        <title>A genome reference for cultivated species of the human gut microbiota.</title>
        <authorList>
            <person name="Zou Y."/>
            <person name="Xue W."/>
            <person name="Luo G."/>
        </authorList>
    </citation>
    <scope>NUCLEOTIDE SEQUENCE [LARGE SCALE GENOMIC DNA]</scope>
    <source>
        <strain evidence="4 5">OM08-12AT</strain>
    </source>
</reference>
<evidence type="ECO:0000256" key="2">
    <source>
        <dbReference type="ARBA" id="ARBA00022840"/>
    </source>
</evidence>
<organism evidence="4 5">
    <name type="scientific">Agathobacter rectalis</name>
    <dbReference type="NCBI Taxonomy" id="39491"/>
    <lineage>
        <taxon>Bacteria</taxon>
        <taxon>Bacillati</taxon>
        <taxon>Bacillota</taxon>
        <taxon>Clostridia</taxon>
        <taxon>Lachnospirales</taxon>
        <taxon>Lachnospiraceae</taxon>
        <taxon>Agathobacter</taxon>
    </lineage>
</organism>
<feature type="domain" description="Stage III sporulation protein AA AAA+ ATPase" evidence="3">
    <location>
        <begin position="20"/>
        <end position="284"/>
    </location>
</feature>
<dbReference type="PANTHER" id="PTHR20953">
    <property type="entry name" value="KINASE-RELATED"/>
    <property type="match status" value="1"/>
</dbReference>
<comment type="caution">
    <text evidence="4">The sequence shown here is derived from an EMBL/GenBank/DDBJ whole genome shotgun (WGS) entry which is preliminary data.</text>
</comment>
<dbReference type="GO" id="GO:0005524">
    <property type="term" value="F:ATP binding"/>
    <property type="evidence" value="ECO:0007669"/>
    <property type="project" value="UniProtKB-KW"/>
</dbReference>
<dbReference type="SUPFAM" id="SSF52540">
    <property type="entry name" value="P-loop containing nucleoside triphosphate hydrolases"/>
    <property type="match status" value="1"/>
</dbReference>
<evidence type="ECO:0000313" key="4">
    <source>
        <dbReference type="EMBL" id="RGM49701.1"/>
    </source>
</evidence>
<name>A0A3E4X5D7_9FIRM</name>
<accession>A0A3E4X5D7</accession>